<proteinExistence type="predicted"/>
<feature type="compositionally biased region" description="Basic and acidic residues" evidence="1">
    <location>
        <begin position="69"/>
        <end position="83"/>
    </location>
</feature>
<name>A0A2G9R447_AQUCT</name>
<protein>
    <submittedName>
        <fullName evidence="2">Uncharacterized protein</fullName>
    </submittedName>
</protein>
<accession>A0A2G9R447</accession>
<evidence type="ECO:0000313" key="2">
    <source>
        <dbReference type="EMBL" id="PIO22658.1"/>
    </source>
</evidence>
<dbReference type="AlphaFoldDB" id="A0A2G9R447"/>
<reference evidence="3" key="1">
    <citation type="journal article" date="2017" name="Nat. Commun.">
        <title>The North American bullfrog draft genome provides insight into hormonal regulation of long noncoding RNA.</title>
        <authorList>
            <person name="Hammond S.A."/>
            <person name="Warren R.L."/>
            <person name="Vandervalk B.P."/>
            <person name="Kucuk E."/>
            <person name="Khan H."/>
            <person name="Gibb E.A."/>
            <person name="Pandoh P."/>
            <person name="Kirk H."/>
            <person name="Zhao Y."/>
            <person name="Jones M."/>
            <person name="Mungall A.J."/>
            <person name="Coope R."/>
            <person name="Pleasance S."/>
            <person name="Moore R.A."/>
            <person name="Holt R.A."/>
            <person name="Round J.M."/>
            <person name="Ohora S."/>
            <person name="Walle B.V."/>
            <person name="Veldhoen N."/>
            <person name="Helbing C.C."/>
            <person name="Birol I."/>
        </authorList>
    </citation>
    <scope>NUCLEOTIDE SEQUENCE [LARGE SCALE GENOMIC DNA]</scope>
</reference>
<gene>
    <name evidence="2" type="ORF">AB205_0132240</name>
</gene>
<evidence type="ECO:0000313" key="3">
    <source>
        <dbReference type="Proteomes" id="UP000228934"/>
    </source>
</evidence>
<feature type="compositionally biased region" description="Basic and acidic residues" evidence="1">
    <location>
        <begin position="30"/>
        <end position="50"/>
    </location>
</feature>
<evidence type="ECO:0000256" key="1">
    <source>
        <dbReference type="SAM" id="MobiDB-lite"/>
    </source>
</evidence>
<sequence length="83" mass="9067">MDITEELTNKAKGNNRSYLSVVNDEITERQKAKQEEAEKNKVLAEGEKSSEVAATEGESSKEPNSISKPEGEGLDKEQKGGEI</sequence>
<dbReference type="Proteomes" id="UP000228934">
    <property type="component" value="Unassembled WGS sequence"/>
</dbReference>
<organism evidence="2 3">
    <name type="scientific">Aquarana catesbeiana</name>
    <name type="common">American bullfrog</name>
    <name type="synonym">Rana catesbeiana</name>
    <dbReference type="NCBI Taxonomy" id="8400"/>
    <lineage>
        <taxon>Eukaryota</taxon>
        <taxon>Metazoa</taxon>
        <taxon>Chordata</taxon>
        <taxon>Craniata</taxon>
        <taxon>Vertebrata</taxon>
        <taxon>Euteleostomi</taxon>
        <taxon>Amphibia</taxon>
        <taxon>Batrachia</taxon>
        <taxon>Anura</taxon>
        <taxon>Neobatrachia</taxon>
        <taxon>Ranoidea</taxon>
        <taxon>Ranidae</taxon>
        <taxon>Aquarana</taxon>
    </lineage>
</organism>
<dbReference type="EMBL" id="KV977460">
    <property type="protein sequence ID" value="PIO22658.1"/>
    <property type="molecule type" value="Genomic_DNA"/>
</dbReference>
<feature type="region of interest" description="Disordered" evidence="1">
    <location>
        <begin position="30"/>
        <end position="83"/>
    </location>
</feature>
<keyword evidence="3" id="KW-1185">Reference proteome</keyword>
<feature type="non-terminal residue" evidence="2">
    <location>
        <position position="83"/>
    </location>
</feature>
<dbReference type="OrthoDB" id="784962at2759"/>